<dbReference type="InterPro" id="IPR005121">
    <property type="entry name" value="Fdx_antiC-bd"/>
</dbReference>
<evidence type="ECO:0000259" key="1">
    <source>
        <dbReference type="SMART" id="SM00896"/>
    </source>
</evidence>
<dbReference type="PANTHER" id="PTHR11538:SF26">
    <property type="entry name" value="FERREDOXIN-FOLD ANTICODON-BINDING DOMAIN-CONTAINING PROTEIN 1"/>
    <property type="match status" value="1"/>
</dbReference>
<organism evidence="2 3">
    <name type="scientific">Clytia hemisphaerica</name>
    <dbReference type="NCBI Taxonomy" id="252671"/>
    <lineage>
        <taxon>Eukaryota</taxon>
        <taxon>Metazoa</taxon>
        <taxon>Cnidaria</taxon>
        <taxon>Hydrozoa</taxon>
        <taxon>Hydroidolina</taxon>
        <taxon>Leptothecata</taxon>
        <taxon>Obeliida</taxon>
        <taxon>Clytiidae</taxon>
        <taxon>Clytia</taxon>
    </lineage>
</organism>
<dbReference type="Pfam" id="PF10354">
    <property type="entry name" value="BMT5-like"/>
    <property type="match status" value="1"/>
</dbReference>
<dbReference type="GeneID" id="136814026"/>
<dbReference type="PANTHER" id="PTHR11538">
    <property type="entry name" value="PHENYLALANYL-TRNA SYNTHETASE"/>
    <property type="match status" value="1"/>
</dbReference>
<sequence length="633" mass="73005">MDVYFEEVSHQQHNNQILIVGEGNFSFAKEFALASNKKYTIYATSFDSKETVHKNSFAKENVETLATQHNVRVLHSIDATDLERFFQGQYLSKIIFNFPHVGGKSNIKKCRQLLKNFFISASNHLCEEGRVLVALCQGQGGTPLDADRGGYGNTWQVVSQAEFSGFILKDIRPFHFGQLKEYKQAGYRGQIGSGFLTRGGFVHVFAMGKKCMNPAPPYLQLGCEVPQIQKDILLFKSRMEYSKIAFNAIRNLLHSLIAEKFTNLDDYSDFSIPGKEDALVDKDGVLWARQISHKMITEMSRKCNAPFFHFRSNLLDVAAPVNPMISGLSQNAIFVNKEKCDIDDIMSHVFHCFDIKTKDCHGDSIETKSQFEVRSNPIYPDFANEKGKGRSEDVDINQVPAFIEQLPAKYWRSFEPECVISSADEQGVVEYQNISCHDYNLNSLEEHYFGRDKYLIAEEKTSQRKVLIEGHCVLTILHYKEEDVTVFIFHLDQILLACYGVLDVRWLYTEDEMFHSLLIDTLNKDVENQRISNLEREYLRSIKFSLCHRHDLCFWLDEKHTERDLFASIRQLCGGNVHSVRLIKVLKHTESNVVSFCYRMIYRRLDGPFHHEVCVKMQNKLRLYLLTMGFSLR</sequence>
<protein>
    <recommendedName>
        <fullName evidence="1">FDX-ACB domain-containing protein</fullName>
    </recommendedName>
</protein>
<dbReference type="GO" id="GO:0070042">
    <property type="term" value="F:rRNA (uridine-N3-)-methyltransferase activity"/>
    <property type="evidence" value="ECO:0007669"/>
    <property type="project" value="InterPro"/>
</dbReference>
<reference evidence="2" key="1">
    <citation type="submission" date="2021-01" db="UniProtKB">
        <authorList>
            <consortium name="EnsemblMetazoa"/>
        </authorList>
    </citation>
    <scope>IDENTIFICATION</scope>
</reference>
<dbReference type="SMART" id="SM00896">
    <property type="entry name" value="FDX-ACB"/>
    <property type="match status" value="1"/>
</dbReference>
<dbReference type="Gene3D" id="3.30.70.380">
    <property type="entry name" value="Ferrodoxin-fold anticodon-binding domain"/>
    <property type="match status" value="1"/>
</dbReference>
<evidence type="ECO:0000313" key="3">
    <source>
        <dbReference type="Proteomes" id="UP000594262"/>
    </source>
</evidence>
<dbReference type="OrthoDB" id="273345at2759"/>
<dbReference type="Proteomes" id="UP000594262">
    <property type="component" value="Unplaced"/>
</dbReference>
<dbReference type="RefSeq" id="XP_066926635.1">
    <property type="nucleotide sequence ID" value="XM_067070534.1"/>
</dbReference>
<keyword evidence="3" id="KW-1185">Reference proteome</keyword>
<dbReference type="GO" id="GO:0070475">
    <property type="term" value="P:rRNA base methylation"/>
    <property type="evidence" value="ECO:0007669"/>
    <property type="project" value="InterPro"/>
</dbReference>
<dbReference type="AlphaFoldDB" id="A0A7M5XAP1"/>
<dbReference type="SUPFAM" id="SSF54991">
    <property type="entry name" value="Anticodon-binding domain of PheRS"/>
    <property type="match status" value="1"/>
</dbReference>
<dbReference type="GO" id="GO:0005737">
    <property type="term" value="C:cytoplasm"/>
    <property type="evidence" value="ECO:0007669"/>
    <property type="project" value="TreeGrafter"/>
</dbReference>
<accession>A0A7M5XAP1</accession>
<proteinExistence type="predicted"/>
<dbReference type="InterPro" id="IPR019446">
    <property type="entry name" value="BMT5-like"/>
</dbReference>
<dbReference type="EnsemblMetazoa" id="CLYHEMT020353.1">
    <property type="protein sequence ID" value="CLYHEMP020353.1"/>
    <property type="gene ID" value="CLYHEMG020353"/>
</dbReference>
<feature type="domain" description="FDX-ACB" evidence="1">
    <location>
        <begin position="549"/>
        <end position="633"/>
    </location>
</feature>
<evidence type="ECO:0000313" key="2">
    <source>
        <dbReference type="EnsemblMetazoa" id="CLYHEMP020353.1"/>
    </source>
</evidence>
<name>A0A7M5XAP1_9CNID</name>
<dbReference type="InterPro" id="IPR036690">
    <property type="entry name" value="Fdx_antiC-bd_sf"/>
</dbReference>